<dbReference type="Gene3D" id="1.10.260.40">
    <property type="entry name" value="lambda repressor-like DNA-binding domains"/>
    <property type="match status" value="1"/>
</dbReference>
<dbReference type="SUPFAM" id="SSF47413">
    <property type="entry name" value="lambda repressor-like DNA-binding domains"/>
    <property type="match status" value="1"/>
</dbReference>
<evidence type="ECO:0000313" key="2">
    <source>
        <dbReference type="EMBL" id="KAB1116866.1"/>
    </source>
</evidence>
<accession>A0ABQ6UJT2</accession>
<comment type="caution">
    <text evidence="2">The sequence shown here is derived from an EMBL/GenBank/DDBJ whole genome shotgun (WGS) entry which is preliminary data.</text>
</comment>
<sequence length="290" mass="32394">MARPIGPTIPRWQLGEQLSALRERARMSQSQIADRLGCSVSKIQKIEAGEVGVVRAELEAMLASYDLTDDQLRTELLALQGLGKQRGWWSKFGAVPTPFATFLGIESAATKIRAYEPMVIHGLLQTEGYARAIAGTVALLPDEDQRERQVRIRMERQEKVLGDDPPEVWAILDEAVLRREIGGPSVMAAQLRHLLALPPWITVQVVPFGNGGYPGTRGAMTIFEFDERLHSPVVYVECQAGNLYLEKEDDLRRCNLAYNHMTASALSKQESARLVEVVARQYEDPARSER</sequence>
<dbReference type="InterPro" id="IPR010982">
    <property type="entry name" value="Lambda_DNA-bd_dom_sf"/>
</dbReference>
<proteinExistence type="predicted"/>
<dbReference type="EMBL" id="WAAR01000034">
    <property type="protein sequence ID" value="KAB1116866.1"/>
    <property type="molecule type" value="Genomic_DNA"/>
</dbReference>
<reference evidence="2 3" key="1">
    <citation type="submission" date="2019-09" db="EMBL/GenBank/DDBJ databases">
        <title>High taxonomic diversity of Micromonospora strains isolated from Medicago sativa nodules in different geographical locations.</title>
        <authorList>
            <person name="Martinez-Hidalgo P."/>
            <person name="Flores-Felix J.D."/>
            <person name="Velazquez E."/>
            <person name="Brau L."/>
            <person name="Trujillo M.E."/>
            <person name="Martinez-Molina E."/>
        </authorList>
    </citation>
    <scope>NUCLEOTIDE SEQUENCE [LARGE SCALE GENOMIC DNA]</scope>
    <source>
        <strain evidence="2 3">ALFB5</strain>
    </source>
</reference>
<dbReference type="InterPro" id="IPR001387">
    <property type="entry name" value="Cro/C1-type_HTH"/>
</dbReference>
<keyword evidence="3" id="KW-1185">Reference proteome</keyword>
<dbReference type="CDD" id="cd00093">
    <property type="entry name" value="HTH_XRE"/>
    <property type="match status" value="1"/>
</dbReference>
<dbReference type="Proteomes" id="UP000471364">
    <property type="component" value="Unassembled WGS sequence"/>
</dbReference>
<dbReference type="Pfam" id="PF19054">
    <property type="entry name" value="DUF5753"/>
    <property type="match status" value="1"/>
</dbReference>
<dbReference type="SMART" id="SM00530">
    <property type="entry name" value="HTH_XRE"/>
    <property type="match status" value="1"/>
</dbReference>
<protein>
    <submittedName>
        <fullName evidence="2">Helix-turn-helix domain-containing protein</fullName>
    </submittedName>
</protein>
<feature type="domain" description="HTH cro/C1-type" evidence="1">
    <location>
        <begin position="18"/>
        <end position="72"/>
    </location>
</feature>
<name>A0ABQ6UJT2_9ACTN</name>
<evidence type="ECO:0000313" key="3">
    <source>
        <dbReference type="Proteomes" id="UP000471364"/>
    </source>
</evidence>
<evidence type="ECO:0000259" key="1">
    <source>
        <dbReference type="PROSITE" id="PS50943"/>
    </source>
</evidence>
<gene>
    <name evidence="2" type="ORF">F6X54_10265</name>
</gene>
<dbReference type="PROSITE" id="PS50943">
    <property type="entry name" value="HTH_CROC1"/>
    <property type="match status" value="1"/>
</dbReference>
<dbReference type="InterPro" id="IPR043917">
    <property type="entry name" value="DUF5753"/>
</dbReference>
<organism evidence="2 3">
    <name type="scientific">Micromonospora aurantiaca</name>
    <name type="common">nom. illeg.</name>
    <dbReference type="NCBI Taxonomy" id="47850"/>
    <lineage>
        <taxon>Bacteria</taxon>
        <taxon>Bacillati</taxon>
        <taxon>Actinomycetota</taxon>
        <taxon>Actinomycetes</taxon>
        <taxon>Micromonosporales</taxon>
        <taxon>Micromonosporaceae</taxon>
        <taxon>Micromonospora</taxon>
    </lineage>
</organism>
<dbReference type="Pfam" id="PF13560">
    <property type="entry name" value="HTH_31"/>
    <property type="match status" value="1"/>
</dbReference>